<dbReference type="GO" id="GO:0017095">
    <property type="term" value="F:heparan sulfate 6-sulfotransferase activity"/>
    <property type="evidence" value="ECO:0007669"/>
    <property type="project" value="RHEA"/>
</dbReference>
<dbReference type="GO" id="GO:0016020">
    <property type="term" value="C:membrane"/>
    <property type="evidence" value="ECO:0007669"/>
    <property type="project" value="UniProtKB-SubCell"/>
</dbReference>
<accession>A0A453Z3I8</accession>
<keyword evidence="4 9" id="KW-0812">Transmembrane</keyword>
<proteinExistence type="inferred from homology"/>
<keyword evidence="5 9" id="KW-0735">Signal-anchor</keyword>
<keyword evidence="11" id="KW-1185">Reference proteome</keyword>
<evidence type="ECO:0000256" key="2">
    <source>
        <dbReference type="ARBA" id="ARBA00010109"/>
    </source>
</evidence>
<dbReference type="VEuPathDB" id="VectorBase:AQUA017189"/>
<comment type="catalytic activity">
    <reaction evidence="9">
        <text>alpha-D-glucosaminyl-[heparan sulfate](n) + 3'-phosphoadenylyl sulfate = 6-sulfo-alpha-D-glucosaminyl-[heparan sulfate](n) + adenosine 3',5'-bisphosphate + H(+)</text>
        <dbReference type="Rhea" id="RHEA:56604"/>
        <dbReference type="Rhea" id="RHEA-COMP:9830"/>
        <dbReference type="Rhea" id="RHEA-COMP:14621"/>
        <dbReference type="ChEBI" id="CHEBI:15378"/>
        <dbReference type="ChEBI" id="CHEBI:58339"/>
        <dbReference type="ChEBI" id="CHEBI:58343"/>
        <dbReference type="ChEBI" id="CHEBI:58388"/>
        <dbReference type="ChEBI" id="CHEBI:140604"/>
    </reaction>
</comment>
<dbReference type="InterPro" id="IPR005331">
    <property type="entry name" value="Sulfotransferase"/>
</dbReference>
<evidence type="ECO:0000256" key="4">
    <source>
        <dbReference type="ARBA" id="ARBA00022692"/>
    </source>
</evidence>
<dbReference type="InterPro" id="IPR027417">
    <property type="entry name" value="P-loop_NTPase"/>
</dbReference>
<reference evidence="10" key="1">
    <citation type="submission" date="2020-05" db="UniProtKB">
        <authorList>
            <consortium name="EnsemblMetazoa"/>
        </authorList>
    </citation>
    <scope>IDENTIFICATION</scope>
    <source>
        <strain evidence="10">SANGQUA</strain>
    </source>
</reference>
<dbReference type="EC" id="2.8.2.-" evidence="9"/>
<comment type="function">
    <text evidence="9">6-O-sulfation enzyme which catalyzes the transfer of sulfate from 3'-phosphoadenosine 5'-phosphosulfate (PAPS) to position 6 of the N-sulfoglucosamine residue (GlcNS) of heparan sulfate.</text>
</comment>
<evidence type="ECO:0000313" key="11">
    <source>
        <dbReference type="Proteomes" id="UP000076407"/>
    </source>
</evidence>
<dbReference type="PANTHER" id="PTHR12812">
    <property type="entry name" value="HEPARAN SULFATE 6-O-SULFOTRANSFERASE 3"/>
    <property type="match status" value="1"/>
</dbReference>
<evidence type="ECO:0000256" key="7">
    <source>
        <dbReference type="ARBA" id="ARBA00023136"/>
    </source>
</evidence>
<dbReference type="EnsemblMetazoa" id="AQUA017189-RA">
    <property type="protein sequence ID" value="AQUA017189-PA"/>
    <property type="gene ID" value="AQUA017189"/>
</dbReference>
<dbReference type="Pfam" id="PF03567">
    <property type="entry name" value="Sulfotransfer_2"/>
    <property type="match status" value="1"/>
</dbReference>
<feature type="transmembrane region" description="Helical" evidence="9">
    <location>
        <begin position="46"/>
        <end position="65"/>
    </location>
</feature>
<evidence type="ECO:0000256" key="6">
    <source>
        <dbReference type="ARBA" id="ARBA00022989"/>
    </source>
</evidence>
<protein>
    <recommendedName>
        <fullName evidence="9">Heparan-sulfate 6-O-sulfotransferase</fullName>
        <ecNumber evidence="9">2.8.2.-</ecNumber>
    </recommendedName>
</protein>
<name>A0A453Z3I8_ANOQN</name>
<evidence type="ECO:0000256" key="9">
    <source>
        <dbReference type="RuleBase" id="RU364122"/>
    </source>
</evidence>
<evidence type="ECO:0000256" key="3">
    <source>
        <dbReference type="ARBA" id="ARBA00022679"/>
    </source>
</evidence>
<keyword evidence="6 9" id="KW-1133">Transmembrane helix</keyword>
<dbReference type="SUPFAM" id="SSF52540">
    <property type="entry name" value="P-loop containing nucleoside triphosphate hydrolases"/>
    <property type="match status" value="1"/>
</dbReference>
<comment type="subcellular location">
    <subcellularLocation>
        <location evidence="1 9">Membrane</location>
        <topology evidence="1 9">Single-pass type II membrane protein</topology>
    </subcellularLocation>
</comment>
<evidence type="ECO:0000256" key="8">
    <source>
        <dbReference type="ARBA" id="ARBA00023180"/>
    </source>
</evidence>
<evidence type="ECO:0000313" key="10">
    <source>
        <dbReference type="EnsemblMetazoa" id="AQUA017189-PA"/>
    </source>
</evidence>
<comment type="similarity">
    <text evidence="2 9">Belongs to the sulfotransferase 6 family.</text>
</comment>
<evidence type="ECO:0000256" key="1">
    <source>
        <dbReference type="ARBA" id="ARBA00004606"/>
    </source>
</evidence>
<dbReference type="FunFam" id="3.40.50.300:FF:000347">
    <property type="entry name" value="Heparan-sulfate 6-O-sulfotransferase"/>
    <property type="match status" value="1"/>
</dbReference>
<organism evidence="10 11">
    <name type="scientific">Anopheles quadriannulatus</name>
    <name type="common">Mosquito</name>
    <dbReference type="NCBI Taxonomy" id="34691"/>
    <lineage>
        <taxon>Eukaryota</taxon>
        <taxon>Metazoa</taxon>
        <taxon>Ecdysozoa</taxon>
        <taxon>Arthropoda</taxon>
        <taxon>Hexapoda</taxon>
        <taxon>Insecta</taxon>
        <taxon>Pterygota</taxon>
        <taxon>Neoptera</taxon>
        <taxon>Endopterygota</taxon>
        <taxon>Diptera</taxon>
        <taxon>Nematocera</taxon>
        <taxon>Culicoidea</taxon>
        <taxon>Culicidae</taxon>
        <taxon>Anophelinae</taxon>
        <taxon>Anopheles</taxon>
    </lineage>
</organism>
<dbReference type="STRING" id="34691.A0A453Z3I8"/>
<keyword evidence="3 9" id="KW-0808">Transferase</keyword>
<dbReference type="InterPro" id="IPR010635">
    <property type="entry name" value="Heparan_SO4-6-sulfoTrfase"/>
</dbReference>
<keyword evidence="7 9" id="KW-0472">Membrane</keyword>
<dbReference type="PANTHER" id="PTHR12812:SF0">
    <property type="entry name" value="HEPARAN-SULFATE 6-O-SULFOTRANSFERASE"/>
    <property type="match status" value="1"/>
</dbReference>
<keyword evidence="8" id="KW-0325">Glycoprotein</keyword>
<dbReference type="Gene3D" id="3.40.50.300">
    <property type="entry name" value="P-loop containing nucleotide triphosphate hydrolases"/>
    <property type="match status" value="1"/>
</dbReference>
<dbReference type="Proteomes" id="UP000076407">
    <property type="component" value="Unassembled WGS sequence"/>
</dbReference>
<dbReference type="AlphaFoldDB" id="A0A453Z3I8"/>
<sequence length="460" mass="52315">MKKVMIPSLDMKKSISVKVDSDLTLLLSSGVYEIKKMEPRWRLRRPIIVVCLFLAIAGIIGFGYYCPDQVCALSRREVTSSVGLAGGGMASGSSGGGGGLAELTAGYEHDNLGKPVQQNLLANPGLSYEEVLNDDFQFDMNAHDVMVFLHIQKTGGTSFGKHLVRDLDLKRPCTCQRKKKRCYCFRPHRNENWLFSRYSTGWKCGLHADWTELTGCVDQELDKNEGETAKRRYFYITLLREPIARYLSEFRHVQRGATWKNARHWCLGRHATTDELPPCYNGANWNGVALDEFAGCESNLAANRQTRMLADLALVGCYNKTYMPTAERDRIMLASAKRNLAAMSYFGLTEYQKISQYIFEETFNLRFAIPFEQHNTTVSTVTMNSLTPAQRARIDQLNALDLELYAFAKKLMFQRFERLKAKDNDFEVRFAHLGNLGVRNGVTEFNWDSNIDDMPSNEHH</sequence>
<evidence type="ECO:0000256" key="5">
    <source>
        <dbReference type="ARBA" id="ARBA00022968"/>
    </source>
</evidence>